<reference evidence="1" key="3">
    <citation type="submission" date="2016-05" db="EMBL/GenBank/DDBJ databases">
        <title>WGS assembly of Xenopus tropicalis.</title>
        <authorList>
            <person name="Sessions A."/>
            <person name="Jenkins J."/>
            <person name="Mitros T."/>
            <person name="Lyons J.T."/>
            <person name="Dichmann D.S."/>
            <person name="Robert J."/>
            <person name="Harland R.M."/>
            <person name="Rokhsar D.S."/>
        </authorList>
    </citation>
    <scope>NUCLEOTIDE SEQUENCE</scope>
    <source>
        <strain evidence="1">Nigerian</strain>
    </source>
</reference>
<organism evidence="1">
    <name type="scientific">Xenopus tropicalis</name>
    <name type="common">Western clawed frog</name>
    <name type="synonym">Silurana tropicalis</name>
    <dbReference type="NCBI Taxonomy" id="8364"/>
    <lineage>
        <taxon>Eukaryota</taxon>
        <taxon>Metazoa</taxon>
        <taxon>Chordata</taxon>
        <taxon>Craniata</taxon>
        <taxon>Vertebrata</taxon>
        <taxon>Euteleostomi</taxon>
        <taxon>Amphibia</taxon>
        <taxon>Batrachia</taxon>
        <taxon>Anura</taxon>
        <taxon>Pipoidea</taxon>
        <taxon>Pipidae</taxon>
        <taxon>Xenopodinae</taxon>
        <taxon>Xenopus</taxon>
        <taxon>Silurana</taxon>
    </lineage>
</organism>
<reference evidence="1" key="2">
    <citation type="journal article" date="2010" name="Science">
        <title>The genome of the Western clawed frog Xenopus tropicalis.</title>
        <authorList>
            <person name="Hellsten U."/>
            <person name="Harland R.M."/>
            <person name="Gilchrist M.J."/>
            <person name="Hendrix D."/>
            <person name="Jurka J."/>
            <person name="Kapitonov V."/>
            <person name="Ovcharenko I."/>
            <person name="Putnam N.H."/>
            <person name="Shu S."/>
            <person name="Taher L."/>
            <person name="Blitz I.L."/>
            <person name="Blumberg B."/>
            <person name="Dichmann D.S."/>
            <person name="Dubchak I."/>
            <person name="Amaya E."/>
            <person name="Detter J.C."/>
            <person name="Fletcher R."/>
            <person name="Gerhard D.S."/>
            <person name="Goodstein D."/>
            <person name="Graves T."/>
            <person name="Grigoriev I.V."/>
            <person name="Grimwood J."/>
            <person name="Kawashima T."/>
            <person name="Lindquist E."/>
            <person name="Lucas S.M."/>
            <person name="Mead P.E."/>
            <person name="Mitros T."/>
            <person name="Ogino H."/>
            <person name="Ohta Y."/>
            <person name="Poliakov A.V."/>
            <person name="Pollet N."/>
            <person name="Robert J."/>
            <person name="Salamov A."/>
            <person name="Sater A.K."/>
            <person name="Schmutz J."/>
            <person name="Terry A."/>
            <person name="Vize P.D."/>
            <person name="Warren W.C."/>
            <person name="Wells D."/>
            <person name="Wills A."/>
            <person name="Wilson R.K."/>
            <person name="Zimmerman L.B."/>
            <person name="Zorn A.M."/>
            <person name="Grainger R."/>
            <person name="Grammer T."/>
            <person name="Khokha M.K."/>
            <person name="Richardson P.M."/>
            <person name="Rokhsar D.S."/>
        </authorList>
    </citation>
    <scope>NUCLEOTIDE SEQUENCE [LARGE SCALE GENOMIC DNA]</scope>
    <source>
        <strain evidence="1">Nigerian</strain>
    </source>
</reference>
<evidence type="ECO:0000313" key="1">
    <source>
        <dbReference type="EMBL" id="OCA14341.1"/>
    </source>
</evidence>
<proteinExistence type="predicted"/>
<accession>A0A1B8XUK8</accession>
<protein>
    <submittedName>
        <fullName evidence="1">Uncharacterized protein</fullName>
    </submittedName>
</protein>
<sequence length="133" mass="15136">MQQHSLESLCLAVQEHQTLLPDNGRLTLYLSAVLILELHPSMSAAKSLTPGYRSAVEQSVSGQVSLWLQLPLLPFISLTLHNPLFLFQRIFSINIAMHKPIKQPYIKLAGASFSNRFFSEDIMQSIEVRRFQR</sequence>
<name>A0A1B8XUK8_XENTR</name>
<dbReference type="AlphaFoldDB" id="A0A1B8XUK8"/>
<gene>
    <name evidence="1" type="ORF">XENTR_v90027057mg</name>
</gene>
<dbReference type="EMBL" id="KV461798">
    <property type="protein sequence ID" value="OCA14341.1"/>
    <property type="molecule type" value="Genomic_DNA"/>
</dbReference>
<reference evidence="1" key="1">
    <citation type="submission" date="2009-11" db="EMBL/GenBank/DDBJ databases">
        <authorList>
            <consortium name="US DOE Joint Genome Institute (JGI-PGF)"/>
            <person name="Ottilar R."/>
            <person name="Schmutz J."/>
            <person name="Salamov A."/>
            <person name="Cheng J.F."/>
            <person name="Lucas S."/>
            <person name="Pitluck S."/>
            <person name="Gundlach H."/>
            <person name="Guo Y."/>
            <person name="Haberer G."/>
            <person name="Nasrallah J."/>
            <person name="Mayer K.F.X."/>
            <person name="van de Peer Y."/>
            <person name="Weigel D."/>
            <person name="Grigoriev I.V."/>
        </authorList>
    </citation>
    <scope>NUCLEOTIDE SEQUENCE</scope>
    <source>
        <strain evidence="1">Nigerian</strain>
    </source>
</reference>